<name>A0A510XC34_9GAMM</name>
<dbReference type="PROSITE" id="PS51257">
    <property type="entry name" value="PROKAR_LIPOPROTEIN"/>
    <property type="match status" value="1"/>
</dbReference>
<dbReference type="EMBL" id="BJUK01000003">
    <property type="protein sequence ID" value="GEK46090.1"/>
    <property type="molecule type" value="Genomic_DNA"/>
</dbReference>
<dbReference type="RefSeq" id="WP_146801333.1">
    <property type="nucleotide sequence ID" value="NZ_BJUK01000003.1"/>
</dbReference>
<evidence type="ECO:0000313" key="5">
    <source>
        <dbReference type="Proteomes" id="UP000321275"/>
    </source>
</evidence>
<keyword evidence="2" id="KW-0732">Signal</keyword>
<proteinExistence type="predicted"/>
<evidence type="ECO:0000256" key="2">
    <source>
        <dbReference type="SAM" id="SignalP"/>
    </source>
</evidence>
<dbReference type="Pfam" id="PF20434">
    <property type="entry name" value="BD-FAE"/>
    <property type="match status" value="1"/>
</dbReference>
<dbReference type="GO" id="GO:0016787">
    <property type="term" value="F:hydrolase activity"/>
    <property type="evidence" value="ECO:0007669"/>
    <property type="project" value="UniProtKB-KW"/>
</dbReference>
<keyword evidence="1" id="KW-0378">Hydrolase</keyword>
<evidence type="ECO:0000256" key="1">
    <source>
        <dbReference type="ARBA" id="ARBA00022801"/>
    </source>
</evidence>
<dbReference type="InterPro" id="IPR050300">
    <property type="entry name" value="GDXG_lipolytic_enzyme"/>
</dbReference>
<organism evidence="4 5">
    <name type="scientific">Bisbaumannia pacifica</name>
    <dbReference type="NCBI Taxonomy" id="77098"/>
    <lineage>
        <taxon>Bacteria</taxon>
        <taxon>Pseudomonadati</taxon>
        <taxon>Pseudomonadota</taxon>
        <taxon>Gammaproteobacteria</taxon>
        <taxon>Oceanospirillales</taxon>
        <taxon>Halomonadaceae</taxon>
        <taxon>Bisbaumannia</taxon>
    </lineage>
</organism>
<gene>
    <name evidence="4" type="ORF">HPA02_03730</name>
</gene>
<reference evidence="4 5" key="1">
    <citation type="submission" date="2019-07" db="EMBL/GenBank/DDBJ databases">
        <title>Whole genome shotgun sequence of Halomonas pacifica NBRC 102220.</title>
        <authorList>
            <person name="Hosoyama A."/>
            <person name="Uohara A."/>
            <person name="Ohji S."/>
            <person name="Ichikawa N."/>
        </authorList>
    </citation>
    <scope>NUCLEOTIDE SEQUENCE [LARGE SCALE GENOMIC DNA]</scope>
    <source>
        <strain evidence="4 5">NBRC 102220</strain>
    </source>
</reference>
<dbReference type="OrthoDB" id="9771666at2"/>
<dbReference type="SUPFAM" id="SSF53474">
    <property type="entry name" value="alpha/beta-Hydrolases"/>
    <property type="match status" value="1"/>
</dbReference>
<feature type="chain" id="PRO_5022104930" description="BD-FAE-like domain-containing protein" evidence="2">
    <location>
        <begin position="22"/>
        <end position="295"/>
    </location>
</feature>
<dbReference type="InterPro" id="IPR029058">
    <property type="entry name" value="AB_hydrolase_fold"/>
</dbReference>
<dbReference type="PANTHER" id="PTHR48081:SF13">
    <property type="entry name" value="ALPHA_BETA HYDROLASE"/>
    <property type="match status" value="1"/>
</dbReference>
<feature type="domain" description="BD-FAE-like" evidence="3">
    <location>
        <begin position="45"/>
        <end position="242"/>
    </location>
</feature>
<accession>A0A510XC34</accession>
<comment type="caution">
    <text evidence="4">The sequence shown here is derived from an EMBL/GenBank/DDBJ whole genome shotgun (WGS) entry which is preliminary data.</text>
</comment>
<dbReference type="Proteomes" id="UP000321275">
    <property type="component" value="Unassembled WGS sequence"/>
</dbReference>
<evidence type="ECO:0000259" key="3">
    <source>
        <dbReference type="Pfam" id="PF20434"/>
    </source>
</evidence>
<protein>
    <recommendedName>
        <fullName evidence="3">BD-FAE-like domain-containing protein</fullName>
    </recommendedName>
</protein>
<dbReference type="AlphaFoldDB" id="A0A510XC34"/>
<sequence>MSRPLLAALASLALSACSVLPATEIQRLEDLRYSPDDWAQALYADVYFPPPGQDTGARPAALVVHGGGWQRRDRSDMEATARQLAAAGLVAINIDYRFAPEHPFPAQLHDLQQAMAWIHRQAASWRIDTRRIIGVGYSSGGHLVSLLGVIGEGHPLDRPYGGEHARLAGVLTGGTPTDLFKFADGRLVVEFLGGTRAEVPQRYRLASPYHQLGDSAPPFFLFHGSLDTLVPRDHAADFHAALRARGIPSRLHYQSLRGHFLGFLTRGPAIAAGIDFLSDAWGDGEAPPVDAARSR</sequence>
<keyword evidence="5" id="KW-1185">Reference proteome</keyword>
<dbReference type="Gene3D" id="3.40.50.1820">
    <property type="entry name" value="alpha/beta hydrolase"/>
    <property type="match status" value="1"/>
</dbReference>
<dbReference type="PANTHER" id="PTHR48081">
    <property type="entry name" value="AB HYDROLASE SUPERFAMILY PROTEIN C4A8.06C"/>
    <property type="match status" value="1"/>
</dbReference>
<feature type="signal peptide" evidence="2">
    <location>
        <begin position="1"/>
        <end position="21"/>
    </location>
</feature>
<dbReference type="InterPro" id="IPR049492">
    <property type="entry name" value="BD-FAE-like_dom"/>
</dbReference>
<evidence type="ECO:0000313" key="4">
    <source>
        <dbReference type="EMBL" id="GEK46090.1"/>
    </source>
</evidence>